<dbReference type="CDD" id="cd01824">
    <property type="entry name" value="Phospholipase_B_like"/>
    <property type="match status" value="1"/>
</dbReference>
<proteinExistence type="predicted"/>
<sequence>MVAVAAGAGWEAVADPSPAPSPAGRAFQYSFARTRTPVEEALNPAWRATNLLTQRLLGGQSTDPRAAKALRVRKNLQGDSGRSFPCNVTARAAARSPVRPTSVHRLRPGDVDVVAAMGDSLTAANGAMALNVPQVSNENRGVSWSGGGQGTWREYLTLPNILKEFNPALVGYSLKDSRAFQRASAFNVAEINSMTQDLPWQANNLVKRIRSDPRVDVQRDWKLVTILVGSNDICSDVCFRRDPESLPEQHRQDLKEALRILKKNLPRTFVNLVLQPNLGQILPTMKKTSVSCEMIRRIACSCLYGEMTKSVRGRTRKIIERYIQVEWEMGDDPEFQTDDFALVVQPFTYKVKFPMKNENATDFSYLAPDCFHFSQRGYARAANALWNNMLEPVGGKATDWSDIFNPFHCPSEEHPYLYTARNSRGESRGE</sequence>
<dbReference type="Gene3D" id="3.40.50.1110">
    <property type="entry name" value="SGNH hydrolase"/>
    <property type="match status" value="1"/>
</dbReference>
<dbReference type="GO" id="GO:0006644">
    <property type="term" value="P:phospholipid metabolic process"/>
    <property type="evidence" value="ECO:0007669"/>
    <property type="project" value="TreeGrafter"/>
</dbReference>
<gene>
    <name evidence="2" type="ORF">KUF71_008085</name>
</gene>
<dbReference type="AlphaFoldDB" id="A0AAE1HCF8"/>
<evidence type="ECO:0000313" key="2">
    <source>
        <dbReference type="EMBL" id="KAK3918837.1"/>
    </source>
</evidence>
<dbReference type="InterPro" id="IPR035547">
    <property type="entry name" value="Phospholipase_B"/>
</dbReference>
<dbReference type="PANTHER" id="PTHR21325:SF31">
    <property type="entry name" value="GH22081P-RELATED"/>
    <property type="match status" value="1"/>
</dbReference>
<dbReference type="Proteomes" id="UP001219518">
    <property type="component" value="Unassembled WGS sequence"/>
</dbReference>
<reference evidence="2" key="1">
    <citation type="submission" date="2021-07" db="EMBL/GenBank/DDBJ databases">
        <authorList>
            <person name="Catto M.A."/>
            <person name="Jacobson A."/>
            <person name="Kennedy G."/>
            <person name="Labadie P."/>
            <person name="Hunt B.G."/>
            <person name="Srinivasan R."/>
        </authorList>
    </citation>
    <scope>NUCLEOTIDE SEQUENCE</scope>
    <source>
        <strain evidence="2">PL_HMW_Pooled</strain>
        <tissue evidence="2">Head</tissue>
    </source>
</reference>
<dbReference type="InterPro" id="IPR036514">
    <property type="entry name" value="SGNH_hydro_sf"/>
</dbReference>
<dbReference type="EMBL" id="JAHWGI010000960">
    <property type="protein sequence ID" value="KAK3918837.1"/>
    <property type="molecule type" value="Genomic_DNA"/>
</dbReference>
<comment type="caution">
    <text evidence="2">The sequence shown here is derived from an EMBL/GenBank/DDBJ whole genome shotgun (WGS) entry which is preliminary data.</text>
</comment>
<organism evidence="2 3">
    <name type="scientific">Frankliniella fusca</name>
    <dbReference type="NCBI Taxonomy" id="407009"/>
    <lineage>
        <taxon>Eukaryota</taxon>
        <taxon>Metazoa</taxon>
        <taxon>Ecdysozoa</taxon>
        <taxon>Arthropoda</taxon>
        <taxon>Hexapoda</taxon>
        <taxon>Insecta</taxon>
        <taxon>Pterygota</taxon>
        <taxon>Neoptera</taxon>
        <taxon>Paraneoptera</taxon>
        <taxon>Thysanoptera</taxon>
        <taxon>Terebrantia</taxon>
        <taxon>Thripoidea</taxon>
        <taxon>Thripidae</taxon>
        <taxon>Frankliniella</taxon>
    </lineage>
</organism>
<evidence type="ECO:0000313" key="3">
    <source>
        <dbReference type="Proteomes" id="UP001219518"/>
    </source>
</evidence>
<name>A0AAE1HCF8_9NEOP</name>
<feature type="region of interest" description="Disordered" evidence="1">
    <location>
        <begin position="1"/>
        <end position="22"/>
    </location>
</feature>
<dbReference type="GO" id="GO:0004620">
    <property type="term" value="F:phospholipase activity"/>
    <property type="evidence" value="ECO:0007669"/>
    <property type="project" value="InterPro"/>
</dbReference>
<reference evidence="2" key="2">
    <citation type="journal article" date="2023" name="BMC Genomics">
        <title>Pest status, molecular evolution, and epigenetic factors derived from the genome assembly of Frankliniella fusca, a thysanopteran phytovirus vector.</title>
        <authorList>
            <person name="Catto M.A."/>
            <person name="Labadie P.E."/>
            <person name="Jacobson A.L."/>
            <person name="Kennedy G.G."/>
            <person name="Srinivasan R."/>
            <person name="Hunt B.G."/>
        </authorList>
    </citation>
    <scope>NUCLEOTIDE SEQUENCE</scope>
    <source>
        <strain evidence="2">PL_HMW_Pooled</strain>
    </source>
</reference>
<dbReference type="InterPro" id="IPR001087">
    <property type="entry name" value="GDSL"/>
</dbReference>
<evidence type="ECO:0000256" key="1">
    <source>
        <dbReference type="SAM" id="MobiDB-lite"/>
    </source>
</evidence>
<dbReference type="InterPro" id="IPR038885">
    <property type="entry name" value="PLB1"/>
</dbReference>
<protein>
    <submittedName>
        <fullName evidence="2">Phospholipase B1, membrane-associated</fullName>
    </submittedName>
</protein>
<accession>A0AAE1HCF8</accession>
<keyword evidence="3" id="KW-1185">Reference proteome</keyword>
<dbReference type="Pfam" id="PF00657">
    <property type="entry name" value="Lipase_GDSL"/>
    <property type="match status" value="1"/>
</dbReference>
<feature type="compositionally biased region" description="Low complexity" evidence="1">
    <location>
        <begin position="1"/>
        <end position="16"/>
    </location>
</feature>
<dbReference type="SUPFAM" id="SSF52266">
    <property type="entry name" value="SGNH hydrolase"/>
    <property type="match status" value="1"/>
</dbReference>
<dbReference type="PANTHER" id="PTHR21325">
    <property type="entry name" value="PHOSPHOLIPASE B, PLB1"/>
    <property type="match status" value="1"/>
</dbReference>